<comment type="similarity">
    <text evidence="2">Belongs to the peptidase S1 family. CLIP subfamily.</text>
</comment>
<dbReference type="SMART" id="SM00020">
    <property type="entry name" value="Tryp_SPc"/>
    <property type="match status" value="1"/>
</dbReference>
<dbReference type="InterPro" id="IPR018114">
    <property type="entry name" value="TRYPSIN_HIS"/>
</dbReference>
<accession>A0A6A4ITX7</accession>
<dbReference type="PANTHER" id="PTHR24256">
    <property type="entry name" value="TRYPTASE-RELATED"/>
    <property type="match status" value="1"/>
</dbReference>
<dbReference type="Gene3D" id="2.40.10.10">
    <property type="entry name" value="Trypsin-like serine proteases"/>
    <property type="match status" value="2"/>
</dbReference>
<keyword evidence="1" id="KW-1015">Disulfide bond</keyword>
<feature type="compositionally biased region" description="Basic and acidic residues" evidence="3">
    <location>
        <begin position="95"/>
        <end position="119"/>
    </location>
</feature>
<dbReference type="PRINTS" id="PR00722">
    <property type="entry name" value="CHYMOTRYPSIN"/>
</dbReference>
<dbReference type="AlphaFoldDB" id="A0A6A4ITX7"/>
<dbReference type="InterPro" id="IPR051487">
    <property type="entry name" value="Ser/Thr_Proteases_Immune/Dev"/>
</dbReference>
<feature type="region of interest" description="Disordered" evidence="3">
    <location>
        <begin position="77"/>
        <end position="144"/>
    </location>
</feature>
<dbReference type="FunFam" id="2.40.10.10:FF:000068">
    <property type="entry name" value="transmembrane protease serine 2"/>
    <property type="match status" value="1"/>
</dbReference>
<dbReference type="EMBL" id="WIXP02000014">
    <property type="protein sequence ID" value="KAF6200160.1"/>
    <property type="molecule type" value="Genomic_DNA"/>
</dbReference>
<dbReference type="OrthoDB" id="6261922at2759"/>
<dbReference type="CDD" id="cd00190">
    <property type="entry name" value="Tryp_SPc"/>
    <property type="match status" value="1"/>
</dbReference>
<proteinExistence type="inferred from homology"/>
<reference evidence="5" key="1">
    <citation type="journal article" date="2021" name="Mol. Ecol. Resour.">
        <title>Apolygus lucorum genome provides insights into omnivorousness and mesophyll feeding.</title>
        <authorList>
            <person name="Liu Y."/>
            <person name="Liu H."/>
            <person name="Wang H."/>
            <person name="Huang T."/>
            <person name="Liu B."/>
            <person name="Yang B."/>
            <person name="Yin L."/>
            <person name="Li B."/>
            <person name="Zhang Y."/>
            <person name="Zhang S."/>
            <person name="Jiang F."/>
            <person name="Zhang X."/>
            <person name="Ren Y."/>
            <person name="Wang B."/>
            <person name="Wang S."/>
            <person name="Lu Y."/>
            <person name="Wu K."/>
            <person name="Fan W."/>
            <person name="Wang G."/>
        </authorList>
    </citation>
    <scope>NUCLEOTIDE SEQUENCE</scope>
    <source>
        <strain evidence="5">12Hb</strain>
    </source>
</reference>
<dbReference type="GO" id="GO:0006508">
    <property type="term" value="P:proteolysis"/>
    <property type="evidence" value="ECO:0007669"/>
    <property type="project" value="InterPro"/>
</dbReference>
<sequence>MLIPTLAAACFLALAGGQEGSVCVCVNETQCENGQIRDESTIKDANPDDFHNGEGLLTERFQTCDFDQVCCTVPSHLHIPGEPDEENENPLPPTVEKESPDKSSSEESKESGESNESNKSDSSSEEDDDDPEIPRVDDLKGCGVRRRPPLRVPVDVRISGLEGPKNTFYGEAPWMVRILGEDGFACGGTLLHPKVVLTAAHCLKRVKGGKFIAEVGEWNTESNKEPLSPQRQEADLIVKHPDFNSKNLKNDVALAFFKKGFNTSEAVDIICTPESIKDVDGESCVAVGWGKTEHSKSAPYQAILRKVQLPLIDHDTCESRLKSTRLGPKFRLPSGFVCAGGTVEGDTCMGDGGGPLYCSMLSEPSRMAIVGVTAWGIDCGKGNPAVFASVPDQQTWIYSTISKALEDD</sequence>
<dbReference type="InterPro" id="IPR001314">
    <property type="entry name" value="Peptidase_S1A"/>
</dbReference>
<organism evidence="5 6">
    <name type="scientific">Apolygus lucorum</name>
    <name type="common">Small green plant bug</name>
    <name type="synonym">Lygocoris lucorum</name>
    <dbReference type="NCBI Taxonomy" id="248454"/>
    <lineage>
        <taxon>Eukaryota</taxon>
        <taxon>Metazoa</taxon>
        <taxon>Ecdysozoa</taxon>
        <taxon>Arthropoda</taxon>
        <taxon>Hexapoda</taxon>
        <taxon>Insecta</taxon>
        <taxon>Pterygota</taxon>
        <taxon>Neoptera</taxon>
        <taxon>Paraneoptera</taxon>
        <taxon>Hemiptera</taxon>
        <taxon>Heteroptera</taxon>
        <taxon>Panheteroptera</taxon>
        <taxon>Cimicomorpha</taxon>
        <taxon>Miridae</taxon>
        <taxon>Mirini</taxon>
        <taxon>Apolygus</taxon>
    </lineage>
</organism>
<dbReference type="SUPFAM" id="SSF50494">
    <property type="entry name" value="Trypsin-like serine proteases"/>
    <property type="match status" value="1"/>
</dbReference>
<dbReference type="InterPro" id="IPR001254">
    <property type="entry name" value="Trypsin_dom"/>
</dbReference>
<dbReference type="PROSITE" id="PS50240">
    <property type="entry name" value="TRYPSIN_DOM"/>
    <property type="match status" value="1"/>
</dbReference>
<evidence type="ECO:0000313" key="6">
    <source>
        <dbReference type="Proteomes" id="UP000466442"/>
    </source>
</evidence>
<comment type="caution">
    <text evidence="5">The sequence shown here is derived from an EMBL/GenBank/DDBJ whole genome shotgun (WGS) entry which is preliminary data.</text>
</comment>
<dbReference type="Pfam" id="PF00089">
    <property type="entry name" value="Trypsin"/>
    <property type="match status" value="1"/>
</dbReference>
<dbReference type="PROSITE" id="PS00134">
    <property type="entry name" value="TRYPSIN_HIS"/>
    <property type="match status" value="1"/>
</dbReference>
<evidence type="ECO:0000256" key="1">
    <source>
        <dbReference type="ARBA" id="ARBA00023157"/>
    </source>
</evidence>
<evidence type="ECO:0000256" key="4">
    <source>
        <dbReference type="SAM" id="SignalP"/>
    </source>
</evidence>
<dbReference type="InterPro" id="IPR043504">
    <property type="entry name" value="Peptidase_S1_PA_chymotrypsin"/>
</dbReference>
<dbReference type="Proteomes" id="UP000466442">
    <property type="component" value="Unassembled WGS sequence"/>
</dbReference>
<gene>
    <name evidence="5" type="ORF">GE061_006461</name>
</gene>
<keyword evidence="4" id="KW-0732">Signal</keyword>
<feature type="signal peptide" evidence="4">
    <location>
        <begin position="1"/>
        <end position="17"/>
    </location>
</feature>
<evidence type="ECO:0000313" key="5">
    <source>
        <dbReference type="EMBL" id="KAF6200160.1"/>
    </source>
</evidence>
<keyword evidence="6" id="KW-1185">Reference proteome</keyword>
<name>A0A6A4ITX7_APOLU</name>
<evidence type="ECO:0000256" key="2">
    <source>
        <dbReference type="ARBA" id="ARBA00024195"/>
    </source>
</evidence>
<dbReference type="InterPro" id="IPR009003">
    <property type="entry name" value="Peptidase_S1_PA"/>
</dbReference>
<protein>
    <submittedName>
        <fullName evidence="5">Uncharacterized protein</fullName>
    </submittedName>
</protein>
<dbReference type="GO" id="GO:0004252">
    <property type="term" value="F:serine-type endopeptidase activity"/>
    <property type="evidence" value="ECO:0007669"/>
    <property type="project" value="InterPro"/>
</dbReference>
<evidence type="ECO:0000256" key="3">
    <source>
        <dbReference type="SAM" id="MobiDB-lite"/>
    </source>
</evidence>
<feature type="chain" id="PRO_5043366354" evidence="4">
    <location>
        <begin position="18"/>
        <end position="408"/>
    </location>
</feature>